<name>A0A5B7JQF4_PORTR</name>
<dbReference type="OrthoDB" id="20727at2759"/>
<dbReference type="PANTHER" id="PTHR24174:SF16">
    <property type="entry name" value="CASKIN-2"/>
    <property type="match status" value="1"/>
</dbReference>
<dbReference type="PROSITE" id="PS50297">
    <property type="entry name" value="ANK_REP_REGION"/>
    <property type="match status" value="1"/>
</dbReference>
<accession>A0A5B7JQF4</accession>
<keyword evidence="5" id="KW-1185">Reference proteome</keyword>
<dbReference type="InterPro" id="IPR036770">
    <property type="entry name" value="Ankyrin_rpt-contain_sf"/>
</dbReference>
<evidence type="ECO:0000313" key="5">
    <source>
        <dbReference type="Proteomes" id="UP000324222"/>
    </source>
</evidence>
<dbReference type="InterPro" id="IPR002110">
    <property type="entry name" value="Ankyrin_rpt"/>
</dbReference>
<dbReference type="PROSITE" id="PS50088">
    <property type="entry name" value="ANK_REPEAT"/>
    <property type="match status" value="2"/>
</dbReference>
<dbReference type="AlphaFoldDB" id="A0A5B7JQF4"/>
<keyword evidence="2 3" id="KW-0040">ANK repeat</keyword>
<evidence type="ECO:0000256" key="1">
    <source>
        <dbReference type="ARBA" id="ARBA00022737"/>
    </source>
</evidence>
<evidence type="ECO:0000256" key="2">
    <source>
        <dbReference type="ARBA" id="ARBA00023043"/>
    </source>
</evidence>
<comment type="caution">
    <text evidence="4">The sequence shown here is derived from an EMBL/GenBank/DDBJ whole genome shotgun (WGS) entry which is preliminary data.</text>
</comment>
<keyword evidence="1" id="KW-0677">Repeat</keyword>
<feature type="repeat" description="ANK" evidence="3">
    <location>
        <begin position="52"/>
        <end position="84"/>
    </location>
</feature>
<dbReference type="SMART" id="SM00248">
    <property type="entry name" value="ANK"/>
    <property type="match status" value="2"/>
</dbReference>
<organism evidence="4 5">
    <name type="scientific">Portunus trituberculatus</name>
    <name type="common">Swimming crab</name>
    <name type="synonym">Neptunus trituberculatus</name>
    <dbReference type="NCBI Taxonomy" id="210409"/>
    <lineage>
        <taxon>Eukaryota</taxon>
        <taxon>Metazoa</taxon>
        <taxon>Ecdysozoa</taxon>
        <taxon>Arthropoda</taxon>
        <taxon>Crustacea</taxon>
        <taxon>Multicrustacea</taxon>
        <taxon>Malacostraca</taxon>
        <taxon>Eumalacostraca</taxon>
        <taxon>Eucarida</taxon>
        <taxon>Decapoda</taxon>
        <taxon>Pleocyemata</taxon>
        <taxon>Brachyura</taxon>
        <taxon>Eubrachyura</taxon>
        <taxon>Portunoidea</taxon>
        <taxon>Portunidae</taxon>
        <taxon>Portuninae</taxon>
        <taxon>Portunus</taxon>
    </lineage>
</organism>
<reference evidence="4 5" key="1">
    <citation type="submission" date="2019-05" db="EMBL/GenBank/DDBJ databases">
        <title>Another draft genome of Portunus trituberculatus and its Hox gene families provides insights of decapod evolution.</title>
        <authorList>
            <person name="Jeong J.-H."/>
            <person name="Song I."/>
            <person name="Kim S."/>
            <person name="Choi T."/>
            <person name="Kim D."/>
            <person name="Ryu S."/>
            <person name="Kim W."/>
        </authorList>
    </citation>
    <scope>NUCLEOTIDE SEQUENCE [LARGE SCALE GENOMIC DNA]</scope>
    <source>
        <tissue evidence="4">Muscle</tissue>
    </source>
</reference>
<gene>
    <name evidence="4" type="primary">Ank3_3</name>
    <name evidence="4" type="ORF">E2C01_090470</name>
</gene>
<dbReference type="Proteomes" id="UP000324222">
    <property type="component" value="Unassembled WGS sequence"/>
</dbReference>
<dbReference type="Pfam" id="PF12796">
    <property type="entry name" value="Ank_2"/>
    <property type="match status" value="1"/>
</dbReference>
<evidence type="ECO:0000256" key="3">
    <source>
        <dbReference type="PROSITE-ProRule" id="PRU00023"/>
    </source>
</evidence>
<dbReference type="PANTHER" id="PTHR24174">
    <property type="entry name" value="ANKYRIN REPEAT AND STERILE ALPHA MOTIF DOMAIN-CONTAINING PROTEIN 1"/>
    <property type="match status" value="1"/>
</dbReference>
<dbReference type="InterPro" id="IPR033635">
    <property type="entry name" value="ANKS1/Caskin"/>
</dbReference>
<protein>
    <submittedName>
        <fullName evidence="4">Ankyrin-3</fullName>
    </submittedName>
</protein>
<dbReference type="SUPFAM" id="SSF48403">
    <property type="entry name" value="Ankyrin repeat"/>
    <property type="match status" value="1"/>
</dbReference>
<proteinExistence type="predicted"/>
<dbReference type="EMBL" id="VSRR010101559">
    <property type="protein sequence ID" value="MPC95268.1"/>
    <property type="molecule type" value="Genomic_DNA"/>
</dbReference>
<feature type="repeat" description="ANK" evidence="3">
    <location>
        <begin position="19"/>
        <end position="51"/>
    </location>
</feature>
<dbReference type="Gene3D" id="1.25.40.20">
    <property type="entry name" value="Ankyrin repeat-containing domain"/>
    <property type="match status" value="1"/>
</dbReference>
<sequence length="120" mass="12958">MGNQECVKVLLQVTPPNSVTESPVLHASRGGHKEVMKMLVEAGWSLNCSDSAGFTSLHYAVMGGNVEVTEYLLQQGVSPLQENLEGLLPLDVATNLKQHGVKTLLTKKGYQNGPTRVTKL</sequence>
<evidence type="ECO:0000313" key="4">
    <source>
        <dbReference type="EMBL" id="MPC95268.1"/>
    </source>
</evidence>